<keyword evidence="8" id="KW-1185">Reference proteome</keyword>
<protein>
    <submittedName>
        <fullName evidence="6 7">Methanol dehydrogenase regulatory protein</fullName>
    </submittedName>
</protein>
<reference evidence="7 9" key="2">
    <citation type="submission" date="2018-12" db="EMBL/GenBank/DDBJ databases">
        <authorList>
            <consortium name="Pathogen Informatics"/>
        </authorList>
    </citation>
    <scope>NUCLEOTIDE SEQUENCE [LARGE SCALE GENOMIC DNA]</scope>
    <source>
        <strain evidence="7 9">NCTC12735</strain>
        <plasmid evidence="9">24</plasmid>
    </source>
</reference>
<geneLocation type="plasmid" evidence="7 9">
    <name>24</name>
</geneLocation>
<dbReference type="STRING" id="45056.Lade_1359"/>
<gene>
    <name evidence="6" type="primary">moxR</name>
    <name evidence="6" type="ORF">Lade_1359</name>
    <name evidence="7" type="ORF">NCTC12735_01657</name>
</gene>
<evidence type="ECO:0000256" key="3">
    <source>
        <dbReference type="ARBA" id="ARBA00061607"/>
    </source>
</evidence>
<dbReference type="GO" id="GO:0016887">
    <property type="term" value="F:ATP hydrolysis activity"/>
    <property type="evidence" value="ECO:0007669"/>
    <property type="project" value="InterPro"/>
</dbReference>
<evidence type="ECO:0000313" key="6">
    <source>
        <dbReference type="EMBL" id="KTC65337.1"/>
    </source>
</evidence>
<dbReference type="OrthoDB" id="9808397at2"/>
<dbReference type="Pfam" id="PF17863">
    <property type="entry name" value="AAA_lid_2"/>
    <property type="match status" value="1"/>
</dbReference>
<dbReference type="PANTHER" id="PTHR42759:SF1">
    <property type="entry name" value="MAGNESIUM-CHELATASE SUBUNIT CHLD"/>
    <property type="match status" value="1"/>
</dbReference>
<dbReference type="SUPFAM" id="SSF52540">
    <property type="entry name" value="P-loop containing nucleoside triphosphate hydrolases"/>
    <property type="match status" value="1"/>
</dbReference>
<dbReference type="FunFam" id="3.40.50.300:FF:000640">
    <property type="entry name" value="MoxR family ATPase"/>
    <property type="match status" value="1"/>
</dbReference>
<dbReference type="RefSeq" id="WP_058462445.1">
    <property type="nucleotide sequence ID" value="NZ_CAAAHS010000016.1"/>
</dbReference>
<proteinExistence type="inferred from homology"/>
<comment type="similarity">
    <text evidence="3">Belongs to the MoxR family.</text>
</comment>
<dbReference type="PIRSF" id="PIRSF002849">
    <property type="entry name" value="AAA_ATPase_chaperone_MoxR_prd"/>
    <property type="match status" value="1"/>
</dbReference>
<evidence type="ECO:0000313" key="8">
    <source>
        <dbReference type="Proteomes" id="UP000054859"/>
    </source>
</evidence>
<evidence type="ECO:0000259" key="4">
    <source>
        <dbReference type="Pfam" id="PF07726"/>
    </source>
</evidence>
<feature type="domain" description="ATPase AAA-3" evidence="4">
    <location>
        <begin position="46"/>
        <end position="176"/>
    </location>
</feature>
<dbReference type="Proteomes" id="UP000281170">
    <property type="component" value="Plasmid 24"/>
</dbReference>
<dbReference type="PANTHER" id="PTHR42759">
    <property type="entry name" value="MOXR FAMILY PROTEIN"/>
    <property type="match status" value="1"/>
</dbReference>
<dbReference type="InterPro" id="IPR027417">
    <property type="entry name" value="P-loop_NTPase"/>
</dbReference>
<dbReference type="Gene3D" id="1.10.8.80">
    <property type="entry name" value="Magnesium chelatase subunit I, C-Terminal domain"/>
    <property type="match status" value="1"/>
</dbReference>
<feature type="domain" description="ChlI/MoxR AAA lid" evidence="5">
    <location>
        <begin position="263"/>
        <end position="327"/>
    </location>
</feature>
<dbReference type="Proteomes" id="UP000054859">
    <property type="component" value="Unassembled WGS sequence"/>
</dbReference>
<dbReference type="GO" id="GO:0005524">
    <property type="term" value="F:ATP binding"/>
    <property type="evidence" value="ECO:0007669"/>
    <property type="project" value="UniProtKB-KW"/>
</dbReference>
<keyword evidence="7" id="KW-0614">Plasmid</keyword>
<accession>A0A0W0R2V0</accession>
<name>A0A0W0R2V0_9GAMM</name>
<dbReference type="EMBL" id="LNKA01000002">
    <property type="protein sequence ID" value="KTC65337.1"/>
    <property type="molecule type" value="Genomic_DNA"/>
</dbReference>
<evidence type="ECO:0000256" key="2">
    <source>
        <dbReference type="ARBA" id="ARBA00022840"/>
    </source>
</evidence>
<evidence type="ECO:0000259" key="5">
    <source>
        <dbReference type="Pfam" id="PF17863"/>
    </source>
</evidence>
<evidence type="ECO:0000313" key="9">
    <source>
        <dbReference type="Proteomes" id="UP000281170"/>
    </source>
</evidence>
<evidence type="ECO:0000256" key="1">
    <source>
        <dbReference type="ARBA" id="ARBA00022741"/>
    </source>
</evidence>
<dbReference type="AlphaFoldDB" id="A0A0W0R2V0"/>
<dbReference type="InterPro" id="IPR050764">
    <property type="entry name" value="CbbQ/NirQ/NorQ/GpvN"/>
</dbReference>
<dbReference type="EMBL" id="LR134433">
    <property type="protein sequence ID" value="VEH86012.1"/>
    <property type="molecule type" value="Genomic_DNA"/>
</dbReference>
<evidence type="ECO:0000313" key="7">
    <source>
        <dbReference type="EMBL" id="VEH86012.1"/>
    </source>
</evidence>
<keyword evidence="2" id="KW-0067">ATP-binding</keyword>
<keyword evidence="1" id="KW-0547">Nucleotide-binding</keyword>
<dbReference type="KEGG" id="ladl:NCTC12735_01657"/>
<dbReference type="Pfam" id="PF07726">
    <property type="entry name" value="AAA_3"/>
    <property type="match status" value="1"/>
</dbReference>
<sequence length="335" mass="37696">MEQIDVSSTKNVQQQIQQLSAYLNSRILGQKELISRLLIALLADGHLLVEGAPGLAKTRAVKELSLGVEGNFHRIQFTPDLLPGDLTGTDVYRPEDGSFVFQPGPIFHHLILADEINRAPAKVQSALLEAMAERQVTIGGQTYPLPELFLVMATQNPIEQEGTYPLPEAQLDRFLMYVKISYPEAPVEHDILKLARREAFAMTTARPEEEKVTISPLPQKVLFQARKQVLSVHTSDALEHYIVQLVVATRNPHRYSDQLHRWLRYGASPRATIALDRCSKAHAWLCGRDYVTPEDIHVIAHDVLRHRILLTFEAEAEGVNSDDFINELLRKVALP</sequence>
<dbReference type="Gene3D" id="3.40.50.300">
    <property type="entry name" value="P-loop containing nucleotide triphosphate hydrolases"/>
    <property type="match status" value="1"/>
</dbReference>
<dbReference type="InterPro" id="IPR041628">
    <property type="entry name" value="ChlI/MoxR_AAA_lid"/>
</dbReference>
<reference evidence="6 8" key="1">
    <citation type="submission" date="2015-11" db="EMBL/GenBank/DDBJ databases">
        <title>Identification of large and diverse effector repertoires of 38 Legionella species.</title>
        <authorList>
            <person name="Burstein D."/>
            <person name="Amaro F."/>
            <person name="Zusman T."/>
            <person name="Lifshitz Z."/>
            <person name="Cohen O."/>
            <person name="Gilbert J.A."/>
            <person name="Pupko T."/>
            <person name="Shuman H.A."/>
            <person name="Segal G."/>
        </authorList>
    </citation>
    <scope>NUCLEOTIDE SEQUENCE [LARGE SCALE GENOMIC DNA]</scope>
    <source>
        <strain evidence="6 8">1762-AUS-E</strain>
    </source>
</reference>
<dbReference type="PATRIC" id="fig|45056.6.peg.1404"/>
<dbReference type="InterPro" id="IPR011703">
    <property type="entry name" value="ATPase_AAA-3"/>
</dbReference>
<organism evidence="6 8">
    <name type="scientific">Legionella adelaidensis</name>
    <dbReference type="NCBI Taxonomy" id="45056"/>
    <lineage>
        <taxon>Bacteria</taxon>
        <taxon>Pseudomonadati</taxon>
        <taxon>Pseudomonadota</taxon>
        <taxon>Gammaproteobacteria</taxon>
        <taxon>Legionellales</taxon>
        <taxon>Legionellaceae</taxon>
        <taxon>Legionella</taxon>
    </lineage>
</organism>